<dbReference type="Pfam" id="PF04344">
    <property type="entry name" value="CheZ"/>
    <property type="match status" value="1"/>
</dbReference>
<keyword evidence="8 10" id="KW-0904">Protein phosphatase</keyword>
<evidence type="ECO:0000256" key="6">
    <source>
        <dbReference type="ARBA" id="ARBA00022779"/>
    </source>
</evidence>
<proteinExistence type="inferred from homology"/>
<evidence type="ECO:0000256" key="1">
    <source>
        <dbReference type="ARBA" id="ARBA00004496"/>
    </source>
</evidence>
<dbReference type="AlphaFoldDB" id="A0A379G2K7"/>
<keyword evidence="7 10" id="KW-0378">Hydrolase</keyword>
<comment type="similarity">
    <text evidence="2 10">Belongs to the CheZ family.</text>
</comment>
<evidence type="ECO:0000256" key="10">
    <source>
        <dbReference type="PIRNR" id="PIRNR002884"/>
    </source>
</evidence>
<dbReference type="Proteomes" id="UP000255129">
    <property type="component" value="Unassembled WGS sequence"/>
</dbReference>
<comment type="function">
    <text evidence="10">Plays an important role in bacterial chemotaxis signal transduction pathway by accelerating the dephosphorylation of phosphorylated CheY (CheY-P).</text>
</comment>
<keyword evidence="6 10" id="KW-0283">Flagellar rotation</keyword>
<keyword evidence="5 10" id="KW-0145">Chemotaxis</keyword>
<dbReference type="PIRSF" id="PIRSF002884">
    <property type="entry name" value="CheZ"/>
    <property type="match status" value="1"/>
</dbReference>
<keyword evidence="4 10" id="KW-0963">Cytoplasm</keyword>
<dbReference type="InterPro" id="IPR050992">
    <property type="entry name" value="CheZ_family_phosphatases"/>
</dbReference>
<protein>
    <recommendedName>
        <fullName evidence="3 10">Protein phosphatase CheZ</fullName>
        <ecNumber evidence="10">3.1.3.-</ecNumber>
    </recommendedName>
    <alternativeName>
        <fullName evidence="9 10">Chemotaxis protein CheZ</fullName>
    </alternativeName>
</protein>
<evidence type="ECO:0000313" key="12">
    <source>
        <dbReference type="EMBL" id="SUC35131.1"/>
    </source>
</evidence>
<organism evidence="12 13">
    <name type="scientific">Providencia rustigianii</name>
    <dbReference type="NCBI Taxonomy" id="158850"/>
    <lineage>
        <taxon>Bacteria</taxon>
        <taxon>Pseudomonadati</taxon>
        <taxon>Pseudomonadota</taxon>
        <taxon>Gammaproteobacteria</taxon>
        <taxon>Enterobacterales</taxon>
        <taxon>Morganellaceae</taxon>
        <taxon>Providencia</taxon>
    </lineage>
</organism>
<dbReference type="RefSeq" id="WP_115164155.1">
    <property type="nucleotide sequence ID" value="NZ_AP018946.1"/>
</dbReference>
<dbReference type="GO" id="GO:0004721">
    <property type="term" value="F:phosphoprotein phosphatase activity"/>
    <property type="evidence" value="ECO:0007669"/>
    <property type="project" value="UniProtKB-KW"/>
</dbReference>
<dbReference type="GO" id="GO:0097588">
    <property type="term" value="P:archaeal or bacterial-type flagellum-dependent cell motility"/>
    <property type="evidence" value="ECO:0007669"/>
    <property type="project" value="UniProtKB-KW"/>
</dbReference>
<dbReference type="EC" id="3.1.3.-" evidence="10"/>
<dbReference type="GO" id="GO:0005737">
    <property type="term" value="C:cytoplasm"/>
    <property type="evidence" value="ECO:0007669"/>
    <property type="project" value="UniProtKB-SubCell"/>
</dbReference>
<name>A0A379G2K7_9GAMM</name>
<dbReference type="GO" id="GO:0009288">
    <property type="term" value="C:bacterial-type flagellum"/>
    <property type="evidence" value="ECO:0007669"/>
    <property type="project" value="InterPro"/>
</dbReference>
<dbReference type="PANTHER" id="PTHR43693">
    <property type="entry name" value="PROTEIN PHOSPHATASE CHEZ"/>
    <property type="match status" value="1"/>
</dbReference>
<evidence type="ECO:0000256" key="3">
    <source>
        <dbReference type="ARBA" id="ARBA00018484"/>
    </source>
</evidence>
<evidence type="ECO:0000256" key="7">
    <source>
        <dbReference type="ARBA" id="ARBA00022801"/>
    </source>
</evidence>
<evidence type="ECO:0000256" key="8">
    <source>
        <dbReference type="ARBA" id="ARBA00022912"/>
    </source>
</evidence>
<evidence type="ECO:0000256" key="9">
    <source>
        <dbReference type="ARBA" id="ARBA00029599"/>
    </source>
</evidence>
<dbReference type="SUPFAM" id="SSF75708">
    <property type="entry name" value="Chemotaxis phosphatase CheZ"/>
    <property type="match status" value="1"/>
</dbReference>
<reference evidence="12 13" key="1">
    <citation type="submission" date="2018-06" db="EMBL/GenBank/DDBJ databases">
        <authorList>
            <consortium name="Pathogen Informatics"/>
            <person name="Doyle S."/>
        </authorList>
    </citation>
    <scope>NUCLEOTIDE SEQUENCE [LARGE SCALE GENOMIC DNA]</scope>
    <source>
        <strain evidence="12 13">NCTC12026</strain>
    </source>
</reference>
<dbReference type="EMBL" id="UGUA01000002">
    <property type="protein sequence ID" value="SUC35131.1"/>
    <property type="molecule type" value="Genomic_DNA"/>
</dbReference>
<evidence type="ECO:0000256" key="2">
    <source>
        <dbReference type="ARBA" id="ARBA00005908"/>
    </source>
</evidence>
<evidence type="ECO:0000256" key="11">
    <source>
        <dbReference type="PIRSR" id="PIRSR002884-1"/>
    </source>
</evidence>
<accession>A0A379G2K7</accession>
<comment type="subunit">
    <text evidence="10">Homodimer.</text>
</comment>
<sequence>MIEQVTMNGSRTGTGNEDLKQVITRIGTLMRTLRESMRELGLEKSVQQAVASIPDGKDRLRYIAQMTAQAAEKTLNGIDVIKPLQVNMNKNAIALQQQWQAVASNDVPAELRESTQDFLGTVIQDSEVTKAELMEIMMAQDFQDLTGQVVKKMMEVVEEAEKQLLALLMENTPPEMRAKTQSESLLNGPQINKEGVNVMASQSQVDDLLDELGF</sequence>
<dbReference type="PANTHER" id="PTHR43693:SF1">
    <property type="entry name" value="PROTEIN PHOSPHATASE CHEZ"/>
    <property type="match status" value="1"/>
</dbReference>
<dbReference type="GO" id="GO:0006935">
    <property type="term" value="P:chemotaxis"/>
    <property type="evidence" value="ECO:0007669"/>
    <property type="project" value="UniProtKB-KW"/>
</dbReference>
<dbReference type="OrthoDB" id="9773007at2"/>
<evidence type="ECO:0000256" key="4">
    <source>
        <dbReference type="ARBA" id="ARBA00022490"/>
    </source>
</evidence>
<evidence type="ECO:0000256" key="5">
    <source>
        <dbReference type="ARBA" id="ARBA00022500"/>
    </source>
</evidence>
<evidence type="ECO:0000313" key="13">
    <source>
        <dbReference type="Proteomes" id="UP000255129"/>
    </source>
</evidence>
<comment type="subcellular location">
    <subcellularLocation>
        <location evidence="1 10">Cytoplasm</location>
    </subcellularLocation>
</comment>
<feature type="site" description="Enhances dephosphorylation of CheY-P" evidence="11">
    <location>
        <position position="148"/>
    </location>
</feature>
<dbReference type="GO" id="GO:0050920">
    <property type="term" value="P:regulation of chemotaxis"/>
    <property type="evidence" value="ECO:0007669"/>
    <property type="project" value="InterPro"/>
</dbReference>
<dbReference type="InterPro" id="IPR007439">
    <property type="entry name" value="Chemotax_Pase_CheZ"/>
</dbReference>
<gene>
    <name evidence="12" type="primary">cheZ</name>
    <name evidence="12" type="ORF">NCTC12026_01514</name>
</gene>
<dbReference type="Gene3D" id="1.10.287.500">
    <property type="entry name" value="Helix hairpin bin"/>
    <property type="match status" value="1"/>
</dbReference>